<evidence type="ECO:0000256" key="3">
    <source>
        <dbReference type="ARBA" id="ARBA00023082"/>
    </source>
</evidence>
<keyword evidence="2" id="KW-0805">Transcription regulation</keyword>
<organism evidence="7 8">
    <name type="scientific">Sphaerisporangium aureirubrum</name>
    <dbReference type="NCBI Taxonomy" id="1544736"/>
    <lineage>
        <taxon>Bacteria</taxon>
        <taxon>Bacillati</taxon>
        <taxon>Actinomycetota</taxon>
        <taxon>Actinomycetes</taxon>
        <taxon>Streptosporangiales</taxon>
        <taxon>Streptosporangiaceae</taxon>
        <taxon>Sphaerisporangium</taxon>
    </lineage>
</organism>
<evidence type="ECO:0000313" key="7">
    <source>
        <dbReference type="EMBL" id="MFC6079928.1"/>
    </source>
</evidence>
<evidence type="ECO:0000313" key="8">
    <source>
        <dbReference type="Proteomes" id="UP001596137"/>
    </source>
</evidence>
<comment type="similarity">
    <text evidence="1">Belongs to the sigma-70 factor family. ECF subfamily.</text>
</comment>
<proteinExistence type="inferred from homology"/>
<evidence type="ECO:0000259" key="6">
    <source>
        <dbReference type="Pfam" id="PF04542"/>
    </source>
</evidence>
<feature type="domain" description="RNA polymerase sigma-70 region 2" evidence="6">
    <location>
        <begin position="19"/>
        <end position="86"/>
    </location>
</feature>
<dbReference type="EMBL" id="JBHSRF010000002">
    <property type="protein sequence ID" value="MFC6079928.1"/>
    <property type="molecule type" value="Genomic_DNA"/>
</dbReference>
<dbReference type="SUPFAM" id="SSF88659">
    <property type="entry name" value="Sigma3 and sigma4 domains of RNA polymerase sigma factors"/>
    <property type="match status" value="1"/>
</dbReference>
<keyword evidence="3" id="KW-0731">Sigma factor</keyword>
<dbReference type="InterPro" id="IPR013325">
    <property type="entry name" value="RNA_pol_sigma_r2"/>
</dbReference>
<keyword evidence="5" id="KW-0804">Transcription</keyword>
<dbReference type="SUPFAM" id="SSF88946">
    <property type="entry name" value="Sigma2 domain of RNA polymerase sigma factors"/>
    <property type="match status" value="1"/>
</dbReference>
<dbReference type="RefSeq" id="WP_380746460.1">
    <property type="nucleotide sequence ID" value="NZ_JBHSRF010000002.1"/>
</dbReference>
<dbReference type="Proteomes" id="UP001596137">
    <property type="component" value="Unassembled WGS sequence"/>
</dbReference>
<evidence type="ECO:0000256" key="2">
    <source>
        <dbReference type="ARBA" id="ARBA00023015"/>
    </source>
</evidence>
<dbReference type="Gene3D" id="1.10.1740.10">
    <property type="match status" value="1"/>
</dbReference>
<sequence>MSHGPDFLDGLDERAWRELVERFGYRMWAVARAFGLSATDAADAVQAAWLRLVEHHHTIRDPARVGAWLVTVTRNEACRLTRHANRHPNPLPDEIPAPPDHDPMLTILDTDESHRLWAAVDRLRPPCRTLLRLLVTTPEARYTQISHHLGMPMGSIGPTRARCLKQLRTLWEQETQ</sequence>
<dbReference type="InterPro" id="IPR014284">
    <property type="entry name" value="RNA_pol_sigma-70_dom"/>
</dbReference>
<comment type="caution">
    <text evidence="7">The sequence shown here is derived from an EMBL/GenBank/DDBJ whole genome shotgun (WGS) entry which is preliminary data.</text>
</comment>
<evidence type="ECO:0000256" key="5">
    <source>
        <dbReference type="ARBA" id="ARBA00023163"/>
    </source>
</evidence>
<dbReference type="InterPro" id="IPR013324">
    <property type="entry name" value="RNA_pol_sigma_r3/r4-like"/>
</dbReference>
<dbReference type="PANTHER" id="PTHR43133:SF8">
    <property type="entry name" value="RNA POLYMERASE SIGMA FACTOR HI_1459-RELATED"/>
    <property type="match status" value="1"/>
</dbReference>
<accession>A0ABW1NAC0</accession>
<gene>
    <name evidence="7" type="ORF">ACFP1K_02070</name>
</gene>
<dbReference type="NCBIfam" id="TIGR02937">
    <property type="entry name" value="sigma70-ECF"/>
    <property type="match status" value="1"/>
</dbReference>
<dbReference type="InterPro" id="IPR039425">
    <property type="entry name" value="RNA_pol_sigma-70-like"/>
</dbReference>
<name>A0ABW1NAC0_9ACTN</name>
<evidence type="ECO:0000256" key="4">
    <source>
        <dbReference type="ARBA" id="ARBA00023125"/>
    </source>
</evidence>
<keyword evidence="4" id="KW-0238">DNA-binding</keyword>
<reference evidence="8" key="1">
    <citation type="journal article" date="2019" name="Int. J. Syst. Evol. Microbiol.">
        <title>The Global Catalogue of Microorganisms (GCM) 10K type strain sequencing project: providing services to taxonomists for standard genome sequencing and annotation.</title>
        <authorList>
            <consortium name="The Broad Institute Genomics Platform"/>
            <consortium name="The Broad Institute Genome Sequencing Center for Infectious Disease"/>
            <person name="Wu L."/>
            <person name="Ma J."/>
        </authorList>
    </citation>
    <scope>NUCLEOTIDE SEQUENCE [LARGE SCALE GENOMIC DNA]</scope>
    <source>
        <strain evidence="8">JCM 30346</strain>
    </source>
</reference>
<dbReference type="Gene3D" id="1.10.10.10">
    <property type="entry name" value="Winged helix-like DNA-binding domain superfamily/Winged helix DNA-binding domain"/>
    <property type="match status" value="1"/>
</dbReference>
<dbReference type="InterPro" id="IPR007627">
    <property type="entry name" value="RNA_pol_sigma70_r2"/>
</dbReference>
<keyword evidence="8" id="KW-1185">Reference proteome</keyword>
<protein>
    <submittedName>
        <fullName evidence="7">RNA polymerase sigma factor</fullName>
    </submittedName>
</protein>
<dbReference type="PANTHER" id="PTHR43133">
    <property type="entry name" value="RNA POLYMERASE ECF-TYPE SIGMA FACTO"/>
    <property type="match status" value="1"/>
</dbReference>
<dbReference type="Pfam" id="PF04542">
    <property type="entry name" value="Sigma70_r2"/>
    <property type="match status" value="1"/>
</dbReference>
<dbReference type="InterPro" id="IPR036388">
    <property type="entry name" value="WH-like_DNA-bd_sf"/>
</dbReference>
<evidence type="ECO:0000256" key="1">
    <source>
        <dbReference type="ARBA" id="ARBA00010641"/>
    </source>
</evidence>